<organism evidence="1 2">
    <name type="scientific">Edwardsiella tarda ATCC 15947 = NBRC 105688</name>
    <dbReference type="NCBI Taxonomy" id="667121"/>
    <lineage>
        <taxon>Bacteria</taxon>
        <taxon>Pseudomonadati</taxon>
        <taxon>Pseudomonadota</taxon>
        <taxon>Gammaproteobacteria</taxon>
        <taxon>Enterobacterales</taxon>
        <taxon>Hafniaceae</taxon>
        <taxon>Edwardsiella</taxon>
    </lineage>
</organism>
<accession>A0AC61TIL8</accession>
<evidence type="ECO:0000313" key="1">
    <source>
        <dbReference type="EMBL" id="UCQ00283.1"/>
    </source>
</evidence>
<evidence type="ECO:0000313" key="2">
    <source>
        <dbReference type="Proteomes" id="UP000245918"/>
    </source>
</evidence>
<dbReference type="EMBL" id="CP084506">
    <property type="protein sequence ID" value="UCQ00283.1"/>
    <property type="molecule type" value="Genomic_DNA"/>
</dbReference>
<name>A0AC61TIL8_EDWTA</name>
<protein>
    <submittedName>
        <fullName evidence="1">Uncharacterized protein</fullName>
    </submittedName>
</protein>
<dbReference type="Proteomes" id="UP000245918">
    <property type="component" value="Chromosome"/>
</dbReference>
<keyword evidence="2" id="KW-1185">Reference proteome</keyword>
<gene>
    <name evidence="1" type="ORF">DCL27_00255</name>
</gene>
<proteinExistence type="predicted"/>
<sequence length="70" mass="7881">MQLRERLFIRFTSRGKTYSVPDELIAHTEPHPAIPDGAYLMLIDGRQFAAEKIEHTIVITEAPATLGSMK</sequence>
<reference evidence="1" key="1">
    <citation type="submission" date="2021-09" db="EMBL/GenBank/DDBJ databases">
        <title>Comparative genomics of Edwardsiella genus reveals species-based diversity.</title>
        <authorList>
            <person name="Tekedar H.C."/>
            <person name="Kumru S."/>
            <person name="Waldbieser G.C."/>
            <person name="Reichley S.R."/>
            <person name="Lawrence M.L."/>
            <person name="Griffin M.J."/>
        </authorList>
    </citation>
    <scope>NUCLEOTIDE SEQUENCE</scope>
    <source>
        <strain evidence="1">ATCC 15947</strain>
    </source>
</reference>